<dbReference type="Proteomes" id="UP000322234">
    <property type="component" value="Unassembled WGS sequence"/>
</dbReference>
<protein>
    <submittedName>
        <fullName evidence="2">Uncharacterized protein</fullName>
    </submittedName>
</protein>
<reference evidence="2" key="1">
    <citation type="submission" date="2019-10" db="EMBL/GenBank/DDBJ databases">
        <title>The sequence and de novo assembly of the wild yak genome.</title>
        <authorList>
            <person name="Liu Y."/>
        </authorList>
    </citation>
    <scope>NUCLEOTIDE SEQUENCE [LARGE SCALE GENOMIC DNA]</scope>
    <source>
        <strain evidence="2">WY2019</strain>
    </source>
</reference>
<name>A0A6B0RDU3_9CETA</name>
<sequence>MMSTTLIAGSALGLRHRKYASPSVVPPPLPFVERIGVALELLTPSLPASDSQRACASILTSSQGGSENKATPKPTRCPLLSQELQHPRDGQRSPPPGGDLSPERPLSN</sequence>
<evidence type="ECO:0000313" key="3">
    <source>
        <dbReference type="Proteomes" id="UP000322234"/>
    </source>
</evidence>
<feature type="compositionally biased region" description="Polar residues" evidence="1">
    <location>
        <begin position="57"/>
        <end position="69"/>
    </location>
</feature>
<organism evidence="2 3">
    <name type="scientific">Bos mutus</name>
    <name type="common">wild yak</name>
    <dbReference type="NCBI Taxonomy" id="72004"/>
    <lineage>
        <taxon>Eukaryota</taxon>
        <taxon>Metazoa</taxon>
        <taxon>Chordata</taxon>
        <taxon>Craniata</taxon>
        <taxon>Vertebrata</taxon>
        <taxon>Euteleostomi</taxon>
        <taxon>Mammalia</taxon>
        <taxon>Eutheria</taxon>
        <taxon>Laurasiatheria</taxon>
        <taxon>Artiodactyla</taxon>
        <taxon>Ruminantia</taxon>
        <taxon>Pecora</taxon>
        <taxon>Bovidae</taxon>
        <taxon>Bovinae</taxon>
        <taxon>Bos</taxon>
    </lineage>
</organism>
<feature type="region of interest" description="Disordered" evidence="1">
    <location>
        <begin position="57"/>
        <end position="108"/>
    </location>
</feature>
<evidence type="ECO:0000256" key="1">
    <source>
        <dbReference type="SAM" id="MobiDB-lite"/>
    </source>
</evidence>
<keyword evidence="3" id="KW-1185">Reference proteome</keyword>
<dbReference type="EMBL" id="VBQZ03000031">
    <property type="protein sequence ID" value="MXQ86196.1"/>
    <property type="molecule type" value="Genomic_DNA"/>
</dbReference>
<dbReference type="AlphaFoldDB" id="A0A6B0RDU3"/>
<gene>
    <name evidence="2" type="ORF">E5288_WYG006633</name>
</gene>
<accession>A0A6B0RDU3</accession>
<evidence type="ECO:0000313" key="2">
    <source>
        <dbReference type="EMBL" id="MXQ86196.1"/>
    </source>
</evidence>
<comment type="caution">
    <text evidence="2">The sequence shown here is derived from an EMBL/GenBank/DDBJ whole genome shotgun (WGS) entry which is preliminary data.</text>
</comment>
<proteinExistence type="predicted"/>